<dbReference type="PANTHER" id="PTHR30474:SF2">
    <property type="entry name" value="PEPTIDOGLYCAN GLYCOSYLTRANSFERASE FTSW-RELATED"/>
    <property type="match status" value="1"/>
</dbReference>
<keyword evidence="4 17" id="KW-0812">Transmembrane</keyword>
<feature type="transmembrane region" description="Helical" evidence="17">
    <location>
        <begin position="20"/>
        <end position="42"/>
    </location>
</feature>
<comment type="caution">
    <text evidence="18">The sequence shown here is derived from an EMBL/GenBank/DDBJ whole genome shotgun (WGS) entry which is preliminary data.</text>
</comment>
<dbReference type="GO" id="GO:0005886">
    <property type="term" value="C:plasma membrane"/>
    <property type="evidence" value="ECO:0007669"/>
    <property type="project" value="TreeGrafter"/>
</dbReference>
<evidence type="ECO:0000256" key="7">
    <source>
        <dbReference type="ARBA" id="ARBA00022989"/>
    </source>
</evidence>
<comment type="subcellular location">
    <subcellularLocation>
        <location evidence="1">Membrane</location>
        <topology evidence="1">Multi-pass membrane protein</topology>
    </subcellularLocation>
</comment>
<evidence type="ECO:0000256" key="13">
    <source>
        <dbReference type="ARBA" id="ARBA00041418"/>
    </source>
</evidence>
<dbReference type="GO" id="GO:0008360">
    <property type="term" value="P:regulation of cell shape"/>
    <property type="evidence" value="ECO:0007669"/>
    <property type="project" value="UniProtKB-KW"/>
</dbReference>
<evidence type="ECO:0000256" key="10">
    <source>
        <dbReference type="ARBA" id="ARBA00033270"/>
    </source>
</evidence>
<dbReference type="OrthoDB" id="9768187at2"/>
<evidence type="ECO:0000256" key="6">
    <source>
        <dbReference type="ARBA" id="ARBA00022984"/>
    </source>
</evidence>
<dbReference type="GO" id="GO:0009252">
    <property type="term" value="P:peptidoglycan biosynthetic process"/>
    <property type="evidence" value="ECO:0007669"/>
    <property type="project" value="UniProtKB-KW"/>
</dbReference>
<dbReference type="GO" id="GO:0032153">
    <property type="term" value="C:cell division site"/>
    <property type="evidence" value="ECO:0007669"/>
    <property type="project" value="TreeGrafter"/>
</dbReference>
<dbReference type="Proteomes" id="UP000240400">
    <property type="component" value="Unassembled WGS sequence"/>
</dbReference>
<sequence>MKKFLRTLRNATKGVDLSLIITFILLGFIGIVMVYSASMVPASKGSLTGGYPVASNHFMKRQAIYFVIGLIIIFFSLFVRIDFFKSPNVQLIMLLVTFGLLALTLLIGKEIN</sequence>
<accession>A0A2T4RYK1</accession>
<comment type="catalytic activity">
    <reaction evidence="15">
        <text>[GlcNAc-(1-&gt;4)-Mur2Ac(oyl-L-Ala-gamma-D-Glu-L-Lys-D-Ala-D-Ala)](n)-di-trans,octa-cis-undecaprenyl diphosphate + beta-D-GlcNAc-(1-&gt;4)-Mur2Ac(oyl-L-Ala-gamma-D-Glu-L-Lys-D-Ala-D-Ala)-di-trans,octa-cis-undecaprenyl diphosphate = [GlcNAc-(1-&gt;4)-Mur2Ac(oyl-L-Ala-gamma-D-Glu-L-Lys-D-Ala-D-Ala)](n+1)-di-trans,octa-cis-undecaprenyl diphosphate + di-trans,octa-cis-undecaprenyl diphosphate + H(+)</text>
        <dbReference type="Rhea" id="RHEA:23708"/>
        <dbReference type="Rhea" id="RHEA-COMP:9602"/>
        <dbReference type="Rhea" id="RHEA-COMP:9603"/>
        <dbReference type="ChEBI" id="CHEBI:15378"/>
        <dbReference type="ChEBI" id="CHEBI:58405"/>
        <dbReference type="ChEBI" id="CHEBI:60033"/>
        <dbReference type="ChEBI" id="CHEBI:78435"/>
        <dbReference type="EC" id="2.4.99.28"/>
    </reaction>
</comment>
<comment type="similarity">
    <text evidence="11">Belongs to the SEDS family. FtsW subfamily.</text>
</comment>
<dbReference type="InterPro" id="IPR001182">
    <property type="entry name" value="FtsW/RodA"/>
</dbReference>
<evidence type="ECO:0000256" key="11">
    <source>
        <dbReference type="ARBA" id="ARBA00038053"/>
    </source>
</evidence>
<evidence type="ECO:0000256" key="12">
    <source>
        <dbReference type="ARBA" id="ARBA00041185"/>
    </source>
</evidence>
<evidence type="ECO:0000256" key="2">
    <source>
        <dbReference type="ARBA" id="ARBA00022676"/>
    </source>
</evidence>
<keyword evidence="6" id="KW-0573">Peptidoglycan synthesis</keyword>
<dbReference type="AlphaFoldDB" id="A0A2T4RYK1"/>
<evidence type="ECO:0000256" key="15">
    <source>
        <dbReference type="ARBA" id="ARBA00049902"/>
    </source>
</evidence>
<dbReference type="GO" id="GO:0008955">
    <property type="term" value="F:peptidoglycan glycosyltransferase activity"/>
    <property type="evidence" value="ECO:0007669"/>
    <property type="project" value="UniProtKB-EC"/>
</dbReference>
<keyword evidence="18" id="KW-0132">Cell division</keyword>
<reference evidence="18 19" key="1">
    <citation type="journal article" date="2016" name="Front. Microbiol.">
        <title>Comprehensive Phylogenetic Analysis of Bovine Non-aureus Staphylococci Species Based on Whole-Genome Sequencing.</title>
        <authorList>
            <person name="Naushad S."/>
            <person name="Barkema H.W."/>
            <person name="Luby C."/>
            <person name="Condas L.A."/>
            <person name="Nobrega D.B."/>
            <person name="Carson D.A."/>
            <person name="De Buck J."/>
        </authorList>
    </citation>
    <scope>NUCLEOTIDE SEQUENCE [LARGE SCALE GENOMIC DNA]</scope>
    <source>
        <strain evidence="18 19">SNUC 4337</strain>
    </source>
</reference>
<gene>
    <name evidence="18" type="ORF">BUZ61_19115</name>
</gene>
<comment type="function">
    <text evidence="16">Peptidoglycan polymerase that is essential for cell division.</text>
</comment>
<feature type="transmembrane region" description="Helical" evidence="17">
    <location>
        <begin position="63"/>
        <end position="83"/>
    </location>
</feature>
<evidence type="ECO:0000256" key="1">
    <source>
        <dbReference type="ARBA" id="ARBA00004141"/>
    </source>
</evidence>
<evidence type="ECO:0000313" key="18">
    <source>
        <dbReference type="EMBL" id="PTK36035.1"/>
    </source>
</evidence>
<proteinExistence type="inferred from homology"/>
<evidence type="ECO:0000256" key="3">
    <source>
        <dbReference type="ARBA" id="ARBA00022679"/>
    </source>
</evidence>
<evidence type="ECO:0000256" key="14">
    <source>
        <dbReference type="ARBA" id="ARBA00044770"/>
    </source>
</evidence>
<evidence type="ECO:0000256" key="16">
    <source>
        <dbReference type="ARBA" id="ARBA00049966"/>
    </source>
</evidence>
<organism evidence="18 19">
    <name type="scientific">Staphylococcus nepalensis</name>
    <dbReference type="NCBI Taxonomy" id="214473"/>
    <lineage>
        <taxon>Bacteria</taxon>
        <taxon>Bacillati</taxon>
        <taxon>Bacillota</taxon>
        <taxon>Bacilli</taxon>
        <taxon>Bacillales</taxon>
        <taxon>Staphylococcaceae</taxon>
        <taxon>Staphylococcus</taxon>
    </lineage>
</organism>
<feature type="non-terminal residue" evidence="18">
    <location>
        <position position="112"/>
    </location>
</feature>
<keyword evidence="18" id="KW-0131">Cell cycle</keyword>
<evidence type="ECO:0000256" key="4">
    <source>
        <dbReference type="ARBA" id="ARBA00022692"/>
    </source>
</evidence>
<dbReference type="GO" id="GO:0015648">
    <property type="term" value="F:lipid-linked peptidoglycan transporter activity"/>
    <property type="evidence" value="ECO:0007669"/>
    <property type="project" value="TreeGrafter"/>
</dbReference>
<feature type="transmembrane region" description="Helical" evidence="17">
    <location>
        <begin position="89"/>
        <end position="108"/>
    </location>
</feature>
<evidence type="ECO:0000313" key="19">
    <source>
        <dbReference type="Proteomes" id="UP000240400"/>
    </source>
</evidence>
<evidence type="ECO:0000256" key="17">
    <source>
        <dbReference type="SAM" id="Phobius"/>
    </source>
</evidence>
<evidence type="ECO:0000256" key="5">
    <source>
        <dbReference type="ARBA" id="ARBA00022960"/>
    </source>
</evidence>
<evidence type="ECO:0000256" key="8">
    <source>
        <dbReference type="ARBA" id="ARBA00023136"/>
    </source>
</evidence>
<keyword evidence="5" id="KW-0133">Cell shape</keyword>
<keyword evidence="2" id="KW-0328">Glycosyltransferase</keyword>
<evidence type="ECO:0000256" key="9">
    <source>
        <dbReference type="ARBA" id="ARBA00032370"/>
    </source>
</evidence>
<dbReference type="GO" id="GO:0051301">
    <property type="term" value="P:cell division"/>
    <property type="evidence" value="ECO:0007669"/>
    <property type="project" value="UniProtKB-KW"/>
</dbReference>
<dbReference type="EC" id="2.4.99.28" evidence="14"/>
<keyword evidence="7 17" id="KW-1133">Transmembrane helix</keyword>
<dbReference type="PANTHER" id="PTHR30474">
    <property type="entry name" value="CELL CYCLE PROTEIN"/>
    <property type="match status" value="1"/>
</dbReference>
<protein>
    <recommendedName>
        <fullName evidence="12">Probable peptidoglycan glycosyltransferase FtsW</fullName>
        <ecNumber evidence="14">2.4.99.28</ecNumber>
    </recommendedName>
    <alternativeName>
        <fullName evidence="13">Cell division protein FtsW</fullName>
    </alternativeName>
    <alternativeName>
        <fullName evidence="10">Cell wall polymerase</fullName>
    </alternativeName>
    <alternativeName>
        <fullName evidence="9">Peptidoglycan polymerase</fullName>
    </alternativeName>
</protein>
<keyword evidence="8 17" id="KW-0472">Membrane</keyword>
<dbReference type="Pfam" id="PF01098">
    <property type="entry name" value="FTSW_RODA_SPOVE"/>
    <property type="match status" value="1"/>
</dbReference>
<keyword evidence="3" id="KW-0808">Transferase</keyword>
<dbReference type="EMBL" id="PZHR01001119">
    <property type="protein sequence ID" value="PTK36035.1"/>
    <property type="molecule type" value="Genomic_DNA"/>
</dbReference>
<name>A0A2T4RYK1_9STAP</name>